<dbReference type="InterPro" id="IPR057909">
    <property type="entry name" value="NRG2_N"/>
</dbReference>
<dbReference type="SUPFAM" id="SSF53649">
    <property type="entry name" value="Alkaline phosphatase-like"/>
    <property type="match status" value="1"/>
</dbReference>
<dbReference type="PROSITE" id="PS50835">
    <property type="entry name" value="IG_LIKE"/>
    <property type="match status" value="1"/>
</dbReference>
<dbReference type="SUPFAM" id="SSF48726">
    <property type="entry name" value="Immunoglobulin"/>
    <property type="match status" value="1"/>
</dbReference>
<feature type="domain" description="Ig-like" evidence="2">
    <location>
        <begin position="891"/>
        <end position="983"/>
    </location>
</feature>
<dbReference type="eggNOG" id="ENOG502QQ0X">
    <property type="taxonomic scope" value="Eukaryota"/>
</dbReference>
<organism>
    <name type="scientific">Branchiostoma floridae</name>
    <name type="common">Florida lancelet</name>
    <name type="synonym">Amphioxus</name>
    <dbReference type="NCBI Taxonomy" id="7739"/>
    <lineage>
        <taxon>Eukaryota</taxon>
        <taxon>Metazoa</taxon>
        <taxon>Chordata</taxon>
        <taxon>Cephalochordata</taxon>
        <taxon>Leptocardii</taxon>
        <taxon>Amphioxiformes</taxon>
        <taxon>Branchiostomatidae</taxon>
        <taxon>Branchiostoma</taxon>
    </lineage>
</organism>
<keyword evidence="1" id="KW-1133">Transmembrane helix</keyword>
<dbReference type="SMART" id="SM00409">
    <property type="entry name" value="IG"/>
    <property type="match status" value="1"/>
</dbReference>
<protein>
    <recommendedName>
        <fullName evidence="2">Ig-like domain-containing protein</fullName>
    </recommendedName>
</protein>
<evidence type="ECO:0000259" key="2">
    <source>
        <dbReference type="PROSITE" id="PS50835"/>
    </source>
</evidence>
<accession>C3XZW4</accession>
<proteinExistence type="predicted"/>
<dbReference type="AlphaFoldDB" id="C3XZW4"/>
<dbReference type="InterPro" id="IPR004245">
    <property type="entry name" value="DUF229"/>
</dbReference>
<dbReference type="InterPro" id="IPR013783">
    <property type="entry name" value="Ig-like_fold"/>
</dbReference>
<dbReference type="InterPro" id="IPR003598">
    <property type="entry name" value="Ig_sub2"/>
</dbReference>
<dbReference type="CDD" id="cd00096">
    <property type="entry name" value="Ig"/>
    <property type="match status" value="1"/>
</dbReference>
<dbReference type="InterPro" id="IPR017850">
    <property type="entry name" value="Alkaline_phosphatase_core_sf"/>
</dbReference>
<dbReference type="CDD" id="cd16021">
    <property type="entry name" value="ALP_like"/>
    <property type="match status" value="1"/>
</dbReference>
<dbReference type="FunFam" id="3.40.720.10:FF:000017">
    <property type="entry name" value="Predicted protein"/>
    <property type="match status" value="1"/>
</dbReference>
<dbReference type="FunFam" id="2.60.40.10:FF:002358">
    <property type="entry name" value="Follistatin like 4"/>
    <property type="match status" value="1"/>
</dbReference>
<dbReference type="InterPro" id="IPR036179">
    <property type="entry name" value="Ig-like_dom_sf"/>
</dbReference>
<dbReference type="InterPro" id="IPR007110">
    <property type="entry name" value="Ig-like_dom"/>
</dbReference>
<dbReference type="PANTHER" id="PTHR10974:SF1">
    <property type="entry name" value="FI08016P-RELATED"/>
    <property type="match status" value="1"/>
</dbReference>
<dbReference type="InterPro" id="IPR003599">
    <property type="entry name" value="Ig_sub"/>
</dbReference>
<dbReference type="InParanoid" id="C3XZW4"/>
<dbReference type="EMBL" id="GG666477">
    <property type="protein sequence ID" value="EEN66330.1"/>
    <property type="molecule type" value="Genomic_DNA"/>
</dbReference>
<dbReference type="Gene3D" id="2.60.40.10">
    <property type="entry name" value="Immunoglobulins"/>
    <property type="match status" value="1"/>
</dbReference>
<dbReference type="InterPro" id="IPR013098">
    <property type="entry name" value="Ig_I-set"/>
</dbReference>
<name>C3XZW4_BRAFL</name>
<dbReference type="PANTHER" id="PTHR10974">
    <property type="entry name" value="FI08016P-RELATED"/>
    <property type="match status" value="1"/>
</dbReference>
<dbReference type="Pfam" id="PF07679">
    <property type="entry name" value="I-set"/>
    <property type="match status" value="1"/>
</dbReference>
<dbReference type="Pfam" id="PF02995">
    <property type="entry name" value="DUF229"/>
    <property type="match status" value="1"/>
</dbReference>
<evidence type="ECO:0000256" key="1">
    <source>
        <dbReference type="SAM" id="Phobius"/>
    </source>
</evidence>
<reference evidence="3" key="1">
    <citation type="journal article" date="2008" name="Nature">
        <title>The amphioxus genome and the evolution of the chordate karyotype.</title>
        <authorList>
            <consortium name="US DOE Joint Genome Institute (JGI-PGF)"/>
            <person name="Putnam N.H."/>
            <person name="Butts T."/>
            <person name="Ferrier D.E.K."/>
            <person name="Furlong R.F."/>
            <person name="Hellsten U."/>
            <person name="Kawashima T."/>
            <person name="Robinson-Rechavi M."/>
            <person name="Shoguchi E."/>
            <person name="Terry A."/>
            <person name="Yu J.-K."/>
            <person name="Benito-Gutierrez E.L."/>
            <person name="Dubchak I."/>
            <person name="Garcia-Fernandez J."/>
            <person name="Gibson-Brown J.J."/>
            <person name="Grigoriev I.V."/>
            <person name="Horton A.C."/>
            <person name="de Jong P.J."/>
            <person name="Jurka J."/>
            <person name="Kapitonov V.V."/>
            <person name="Kohara Y."/>
            <person name="Kuroki Y."/>
            <person name="Lindquist E."/>
            <person name="Lucas S."/>
            <person name="Osoegawa K."/>
            <person name="Pennacchio L.A."/>
            <person name="Salamov A.A."/>
            <person name="Satou Y."/>
            <person name="Sauka-Spengler T."/>
            <person name="Schmutz J."/>
            <person name="Shin-I T."/>
            <person name="Toyoda A."/>
            <person name="Bronner-Fraser M."/>
            <person name="Fujiyama A."/>
            <person name="Holland L.Z."/>
            <person name="Holland P.W.H."/>
            <person name="Satoh N."/>
            <person name="Rokhsar D.S."/>
        </authorList>
    </citation>
    <scope>NUCLEOTIDE SEQUENCE [LARGE SCALE GENOMIC DNA]</scope>
    <source>
        <strain evidence="3">S238N-H82</strain>
        <tissue evidence="3">Testes</tissue>
    </source>
</reference>
<feature type="transmembrane region" description="Helical" evidence="1">
    <location>
        <begin position="61"/>
        <end position="78"/>
    </location>
</feature>
<keyword evidence="1" id="KW-0812">Transmembrane</keyword>
<evidence type="ECO:0000313" key="3">
    <source>
        <dbReference type="EMBL" id="EEN66330.1"/>
    </source>
</evidence>
<dbReference type="Pfam" id="PF25518">
    <property type="entry name" value="NRG2_N"/>
    <property type="match status" value="1"/>
</dbReference>
<keyword evidence="1" id="KW-0472">Membrane</keyword>
<dbReference type="Gene3D" id="3.40.720.10">
    <property type="entry name" value="Alkaline Phosphatase, subunit A"/>
    <property type="match status" value="1"/>
</dbReference>
<dbReference type="SMART" id="SM00408">
    <property type="entry name" value="IGc2"/>
    <property type="match status" value="1"/>
</dbReference>
<gene>
    <name evidence="3" type="ORF">BRAFLDRAFT_84037</name>
</gene>
<sequence>MPTHPTVIVIPNQESAPGSVYVRERTVNVVIQQVVRESPRHRLKTLKSEDVMRIFRYTQRSYFVVLTVGFLLLSVYVLEMRNPLEGTYRTADELDTTRVAGGVDQAVRMTVRKDASSGPDKAPYITTNEIGKASAGNGERTADNSLNVVRLQKAVPTTSTEAIDRPLCKYPDLQMESSEFSHLFEKITNLNCGHAPINYLTYLDGNMRTDESPWDVVKLNSSALLPTQKLLNCTYSTISRRFGDFNISYTILHTKVFVSKEETMQFPFKDEFSKITCFLEEDVFNKRQQDWVKIIIEHNNMFVQVIRNDSFVKDKKAEIEKKGRMKKAIGHGMNVLMVGVDSTSRMNFMRKLPKTFQYFTETLEGHVLKGYHVIGDGTTAQFIAMLSGFHEEELPNAKTGMENATTCDVFPLVWKRFRRMGYTTMYGEDEPQTGAFQYRLKGFKRQPTDYYIRPFWVAQKDLKFKERFCFGATPKHHYTLKYARDFVEAYHDIPKFAIAFHTELSHGSLNRVQVADEDILTLIKSWKDKGYLNNTVLILFSDHGARYGRLRQLLQGRLEERLPFFGIAVPPWMKESHPEIIRNLKINEERLTTAFDFHKTLQHVLDYPGDPSGFQGRGLSLFQEIPLNRTCEDASIADHWCTCLESVPVNKRNKLLRQAAGFAVSHMNRLTAMHRKLCTKLFLKNISHAEIIKPNRNLLLFGGSDPLSREALFDNEEAPPSRSRVAAADMSRLKRLEPATLQLLGCVLVSALLLSAVPQSRACVPPQGEGVRTSPEWLAYQSPIVVDAKVAETLSPNPDSNRYNATFSIRNLRRNVFKGELSGRSKVITVAQFGAEKSCVDLKKGQRYFLFLDPLEEGSDVYRVHFNPVLFNKKDQKKIKKAVCKGCEKAPKIRGRLRPVKAAEGEEVQLKCNVQGRPFPAVTWKKDGELLQDLKLKGVQIKPSKRGSRVRIKKLLPIHEGTYECVAESPVPGDPATTKNTVTIKES</sequence>
<dbReference type="STRING" id="7739.C3XZW4"/>